<dbReference type="Proteomes" id="UP000591131">
    <property type="component" value="Unassembled WGS sequence"/>
</dbReference>
<evidence type="ECO:0000313" key="2">
    <source>
        <dbReference type="EMBL" id="KAF4670200.1"/>
    </source>
</evidence>
<feature type="chain" id="PRO_5029731620" evidence="1">
    <location>
        <begin position="16"/>
        <end position="140"/>
    </location>
</feature>
<comment type="caution">
    <text evidence="2">The sequence shown here is derived from an EMBL/GenBank/DDBJ whole genome shotgun (WGS) entry which is preliminary data.</text>
</comment>
<protein>
    <submittedName>
        <fullName evidence="2">Uncharacterized protein</fullName>
    </submittedName>
</protein>
<dbReference type="OrthoDB" id="450383at2759"/>
<keyword evidence="1" id="KW-0732">Signal</keyword>
<proteinExistence type="predicted"/>
<name>A0A7J6MGC9_PERCH</name>
<sequence length="140" mass="15833">MRSIAVIAYVIGVSATYNTCQEMCDSHEACANSKYGSYCKSNGVCFGFYHKDDGYCFQPTEQESCDDTTLMPVYCPEEEEPKPTCHDVCNNLEQCRMSKWGSYCKTWQDPQVCFGIIKKADDSLCFAPTDEDCDGEPYYC</sequence>
<evidence type="ECO:0000256" key="1">
    <source>
        <dbReference type="SAM" id="SignalP"/>
    </source>
</evidence>
<feature type="signal peptide" evidence="1">
    <location>
        <begin position="1"/>
        <end position="15"/>
    </location>
</feature>
<evidence type="ECO:0000313" key="3">
    <source>
        <dbReference type="Proteomes" id="UP000591131"/>
    </source>
</evidence>
<organism evidence="2 3">
    <name type="scientific">Perkinsus chesapeaki</name>
    <name type="common">Clam parasite</name>
    <name type="synonym">Perkinsus andrewsi</name>
    <dbReference type="NCBI Taxonomy" id="330153"/>
    <lineage>
        <taxon>Eukaryota</taxon>
        <taxon>Sar</taxon>
        <taxon>Alveolata</taxon>
        <taxon>Perkinsozoa</taxon>
        <taxon>Perkinsea</taxon>
        <taxon>Perkinsida</taxon>
        <taxon>Perkinsidae</taxon>
        <taxon>Perkinsus</taxon>
    </lineage>
</organism>
<keyword evidence="3" id="KW-1185">Reference proteome</keyword>
<accession>A0A7J6MGC9</accession>
<dbReference type="AlphaFoldDB" id="A0A7J6MGC9"/>
<reference evidence="2 3" key="1">
    <citation type="submission" date="2020-04" db="EMBL/GenBank/DDBJ databases">
        <title>Perkinsus chesapeaki whole genome sequence.</title>
        <authorList>
            <person name="Bogema D.R."/>
        </authorList>
    </citation>
    <scope>NUCLEOTIDE SEQUENCE [LARGE SCALE GENOMIC DNA]</scope>
    <source>
        <strain evidence="2">ATCC PRA-425</strain>
    </source>
</reference>
<gene>
    <name evidence="2" type="ORF">FOL47_002132</name>
</gene>
<dbReference type="EMBL" id="JAAPAO010000156">
    <property type="protein sequence ID" value="KAF4670200.1"/>
    <property type="molecule type" value="Genomic_DNA"/>
</dbReference>